<gene>
    <name evidence="10" type="ORF">PHYPA_030731</name>
</gene>
<feature type="transmembrane region" description="Helical" evidence="9">
    <location>
        <begin position="234"/>
        <end position="257"/>
    </location>
</feature>
<protein>
    <recommendedName>
        <fullName evidence="13">Fluoride ion transporter CrcB</fullName>
    </recommendedName>
</protein>
<feature type="transmembrane region" description="Helical" evidence="9">
    <location>
        <begin position="426"/>
        <end position="448"/>
    </location>
</feature>
<evidence type="ECO:0000256" key="9">
    <source>
        <dbReference type="SAM" id="Phobius"/>
    </source>
</evidence>
<evidence type="ECO:0000256" key="1">
    <source>
        <dbReference type="ARBA" id="ARBA00002598"/>
    </source>
</evidence>
<dbReference type="InterPro" id="IPR003691">
    <property type="entry name" value="FluC"/>
</dbReference>
<sequence length="456" mass="50600">MAELVVGGTGDESPDRLTLTQCMSLPDVAQRRHSWHADMSQNQATIPNFDILRAQKIEVTEVKSGIELYQFRSGPEDASDTAASASAAEKRESQDDIICFDLPCTQNTFPLERRELQSTNVEEESERLSPTLEYVSALAHLTTFGILGVCIRHGLELLFSGIANVTSENSPLFIDLPANMLGCFFMGWVGVSLKKEIANFSELLAIGLSTGLMGSITTYASWNQAMIFLVTKGFWVRSIVSLIIGMEMSQMSLLVGIDSATFLKSGLMHPKRVRIRRGWQKHWNSSPETLHRRKAGMLVFLAISIILWAACLVLTVTDVNSYVRRRLWLACMVGPPGVWSRWLLARLNGQGIGRNHHLKWLPIGTLLTNLIASTLEAVLAVVILVSPDSSLLARGLQVGLLGCMSTVSTFTTEVHSLRRGSKQWRAYAYFCIMVFSTYCMGVLVYTIAVMTRHYSV</sequence>
<dbReference type="GO" id="GO:0005886">
    <property type="term" value="C:plasma membrane"/>
    <property type="evidence" value="ECO:0000318"/>
    <property type="project" value="GO_Central"/>
</dbReference>
<dbReference type="EnsemblPlants" id="Pp3c27_680V3.2">
    <property type="protein sequence ID" value="Pp3c27_680V3.2"/>
    <property type="gene ID" value="Pp3c27_680"/>
</dbReference>
<organism evidence="10">
    <name type="scientific">Physcomitrium patens</name>
    <name type="common">Spreading-leaved earth moss</name>
    <name type="synonym">Physcomitrella patens</name>
    <dbReference type="NCBI Taxonomy" id="3218"/>
    <lineage>
        <taxon>Eukaryota</taxon>
        <taxon>Viridiplantae</taxon>
        <taxon>Streptophyta</taxon>
        <taxon>Embryophyta</taxon>
        <taxon>Bryophyta</taxon>
        <taxon>Bryophytina</taxon>
        <taxon>Bryopsida</taxon>
        <taxon>Funariidae</taxon>
        <taxon>Funariales</taxon>
        <taxon>Funariaceae</taxon>
        <taxon>Physcomitrium</taxon>
    </lineage>
</organism>
<dbReference type="Gramene" id="Pp3c27_680V3.2">
    <property type="protein sequence ID" value="Pp3c27_680V3.2"/>
    <property type="gene ID" value="Pp3c27_680"/>
</dbReference>
<evidence type="ECO:0000256" key="3">
    <source>
        <dbReference type="ARBA" id="ARBA00022475"/>
    </source>
</evidence>
<evidence type="ECO:0000256" key="2">
    <source>
        <dbReference type="ARBA" id="ARBA00004651"/>
    </source>
</evidence>
<keyword evidence="4 9" id="KW-0812">Transmembrane</keyword>
<dbReference type="GO" id="GO:1903424">
    <property type="term" value="P:fluoride transmembrane transport"/>
    <property type="evidence" value="ECO:0000318"/>
    <property type="project" value="GO_Central"/>
</dbReference>
<evidence type="ECO:0000313" key="12">
    <source>
        <dbReference type="Proteomes" id="UP000006727"/>
    </source>
</evidence>
<dbReference type="Proteomes" id="UP000006727">
    <property type="component" value="Chromosome 27"/>
</dbReference>
<name>A0A2K1IA63_PHYPA</name>
<dbReference type="Gramene" id="Pp3c27_680V3.1">
    <property type="protein sequence ID" value="Pp3c27_680V3.1"/>
    <property type="gene ID" value="Pp3c27_680"/>
</dbReference>
<proteinExistence type="inferred from homology"/>
<dbReference type="STRING" id="3218.A0A2K1IA63"/>
<accession>A0A2K1IA63</accession>
<comment type="subcellular location">
    <subcellularLocation>
        <location evidence="2">Cell membrane</location>
        <topology evidence="2">Multi-pass membrane protein</topology>
    </subcellularLocation>
</comment>
<evidence type="ECO:0008006" key="13">
    <source>
        <dbReference type="Google" id="ProtNLM"/>
    </source>
</evidence>
<comment type="catalytic activity">
    <reaction evidence="8">
        <text>fluoride(in) = fluoride(out)</text>
        <dbReference type="Rhea" id="RHEA:76159"/>
        <dbReference type="ChEBI" id="CHEBI:17051"/>
    </reaction>
    <physiologicalReaction direction="left-to-right" evidence="8">
        <dbReference type="Rhea" id="RHEA:76160"/>
    </physiologicalReaction>
</comment>
<dbReference type="AlphaFoldDB" id="A0A2K1IA63"/>
<comment type="function">
    <text evidence="1">Fluoride channel required for the rapid expulsion of cytoplasmic fluoride.</text>
</comment>
<evidence type="ECO:0000256" key="5">
    <source>
        <dbReference type="ARBA" id="ARBA00022989"/>
    </source>
</evidence>
<keyword evidence="5 9" id="KW-1133">Transmembrane helix</keyword>
<dbReference type="FunCoup" id="A0A2K1IA63">
    <property type="interactions" value="902"/>
</dbReference>
<keyword evidence="6 9" id="KW-0472">Membrane</keyword>
<dbReference type="PaxDb" id="3218-PP1S280_57V6.1"/>
<evidence type="ECO:0000313" key="10">
    <source>
        <dbReference type="EMBL" id="PNR26157.1"/>
    </source>
</evidence>
<evidence type="ECO:0000256" key="7">
    <source>
        <dbReference type="ARBA" id="ARBA00035120"/>
    </source>
</evidence>
<dbReference type="EMBL" id="ABEU02000027">
    <property type="protein sequence ID" value="PNR26157.1"/>
    <property type="molecule type" value="Genomic_DNA"/>
</dbReference>
<dbReference type="PANTHER" id="PTHR28259:SF1">
    <property type="entry name" value="FLUORIDE EXPORT PROTEIN 1-RELATED"/>
    <property type="match status" value="1"/>
</dbReference>
<feature type="transmembrane region" description="Helical" evidence="9">
    <location>
        <begin position="366"/>
        <end position="385"/>
    </location>
</feature>
<reference evidence="11" key="3">
    <citation type="submission" date="2020-12" db="UniProtKB">
        <authorList>
            <consortium name="EnsemblPlants"/>
        </authorList>
    </citation>
    <scope>IDENTIFICATION</scope>
</reference>
<dbReference type="EnsemblPlants" id="Pp3c27_680V3.1">
    <property type="protein sequence ID" value="Pp3c27_680V3.1"/>
    <property type="gene ID" value="Pp3c27_680"/>
</dbReference>
<keyword evidence="12" id="KW-1185">Reference proteome</keyword>
<reference evidence="10 12" key="1">
    <citation type="journal article" date="2008" name="Science">
        <title>The Physcomitrella genome reveals evolutionary insights into the conquest of land by plants.</title>
        <authorList>
            <person name="Rensing S."/>
            <person name="Lang D."/>
            <person name="Zimmer A."/>
            <person name="Terry A."/>
            <person name="Salamov A."/>
            <person name="Shapiro H."/>
            <person name="Nishiyama T."/>
            <person name="Perroud P.-F."/>
            <person name="Lindquist E."/>
            <person name="Kamisugi Y."/>
            <person name="Tanahashi T."/>
            <person name="Sakakibara K."/>
            <person name="Fujita T."/>
            <person name="Oishi K."/>
            <person name="Shin-I T."/>
            <person name="Kuroki Y."/>
            <person name="Toyoda A."/>
            <person name="Suzuki Y."/>
            <person name="Hashimoto A."/>
            <person name="Yamaguchi K."/>
            <person name="Sugano A."/>
            <person name="Kohara Y."/>
            <person name="Fujiyama A."/>
            <person name="Anterola A."/>
            <person name="Aoki S."/>
            <person name="Ashton N."/>
            <person name="Barbazuk W.B."/>
            <person name="Barker E."/>
            <person name="Bennetzen J."/>
            <person name="Bezanilla M."/>
            <person name="Blankenship R."/>
            <person name="Cho S.H."/>
            <person name="Dutcher S."/>
            <person name="Estelle M."/>
            <person name="Fawcett J.A."/>
            <person name="Gundlach H."/>
            <person name="Hanada K."/>
            <person name="Heyl A."/>
            <person name="Hicks K.A."/>
            <person name="Hugh J."/>
            <person name="Lohr M."/>
            <person name="Mayer K."/>
            <person name="Melkozernov A."/>
            <person name="Murata T."/>
            <person name="Nelson D."/>
            <person name="Pils B."/>
            <person name="Prigge M."/>
            <person name="Reiss B."/>
            <person name="Renner T."/>
            <person name="Rombauts S."/>
            <person name="Rushton P."/>
            <person name="Sanderfoot A."/>
            <person name="Schween G."/>
            <person name="Shiu S.-H."/>
            <person name="Stueber K."/>
            <person name="Theodoulou F.L."/>
            <person name="Tu H."/>
            <person name="Van de Peer Y."/>
            <person name="Verrier P.J."/>
            <person name="Waters E."/>
            <person name="Wood A."/>
            <person name="Yang L."/>
            <person name="Cove D."/>
            <person name="Cuming A."/>
            <person name="Hasebe M."/>
            <person name="Lucas S."/>
            <person name="Mishler D.B."/>
            <person name="Reski R."/>
            <person name="Grigoriev I."/>
            <person name="Quatrano R.S."/>
            <person name="Boore J.L."/>
        </authorList>
    </citation>
    <scope>NUCLEOTIDE SEQUENCE [LARGE SCALE GENOMIC DNA]</scope>
    <source>
        <strain evidence="11 12">cv. Gransden 2004</strain>
    </source>
</reference>
<feature type="transmembrane region" description="Helical" evidence="9">
    <location>
        <begin position="391"/>
        <end position="414"/>
    </location>
</feature>
<evidence type="ECO:0000256" key="6">
    <source>
        <dbReference type="ARBA" id="ARBA00023136"/>
    </source>
</evidence>
<evidence type="ECO:0000256" key="8">
    <source>
        <dbReference type="ARBA" id="ARBA00035585"/>
    </source>
</evidence>
<feature type="transmembrane region" description="Helical" evidence="9">
    <location>
        <begin position="295"/>
        <end position="315"/>
    </location>
</feature>
<comment type="similarity">
    <text evidence="7">Belongs to the fluoride channel Fluc/FEX (TC 1.A.43) family.</text>
</comment>
<dbReference type="Pfam" id="PF02537">
    <property type="entry name" value="CRCB"/>
    <property type="match status" value="2"/>
</dbReference>
<reference evidence="10 12" key="2">
    <citation type="journal article" date="2018" name="Plant J.">
        <title>The Physcomitrella patens chromosome-scale assembly reveals moss genome structure and evolution.</title>
        <authorList>
            <person name="Lang D."/>
            <person name="Ullrich K.K."/>
            <person name="Murat F."/>
            <person name="Fuchs J."/>
            <person name="Jenkins J."/>
            <person name="Haas F.B."/>
            <person name="Piednoel M."/>
            <person name="Gundlach H."/>
            <person name="Van Bel M."/>
            <person name="Meyberg R."/>
            <person name="Vives C."/>
            <person name="Morata J."/>
            <person name="Symeonidi A."/>
            <person name="Hiss M."/>
            <person name="Muchero W."/>
            <person name="Kamisugi Y."/>
            <person name="Saleh O."/>
            <person name="Blanc G."/>
            <person name="Decker E.L."/>
            <person name="van Gessel N."/>
            <person name="Grimwood J."/>
            <person name="Hayes R.D."/>
            <person name="Graham S.W."/>
            <person name="Gunter L.E."/>
            <person name="McDaniel S.F."/>
            <person name="Hoernstein S.N.W."/>
            <person name="Larsson A."/>
            <person name="Li F.W."/>
            <person name="Perroud P.F."/>
            <person name="Phillips J."/>
            <person name="Ranjan P."/>
            <person name="Rokshar D.S."/>
            <person name="Rothfels C.J."/>
            <person name="Schneider L."/>
            <person name="Shu S."/>
            <person name="Stevenson D.W."/>
            <person name="Thummler F."/>
            <person name="Tillich M."/>
            <person name="Villarreal Aguilar J.C."/>
            <person name="Widiez T."/>
            <person name="Wong G.K."/>
            <person name="Wymore A."/>
            <person name="Zhang Y."/>
            <person name="Zimmer A.D."/>
            <person name="Quatrano R.S."/>
            <person name="Mayer K.F.X."/>
            <person name="Goodstein D."/>
            <person name="Casacuberta J.M."/>
            <person name="Vandepoele K."/>
            <person name="Reski R."/>
            <person name="Cuming A.C."/>
            <person name="Tuskan G.A."/>
            <person name="Maumus F."/>
            <person name="Salse J."/>
            <person name="Schmutz J."/>
            <person name="Rensing S.A."/>
        </authorList>
    </citation>
    <scope>NUCLEOTIDE SEQUENCE [LARGE SCALE GENOMIC DNA]</scope>
    <source>
        <strain evidence="11 12">cv. Gransden 2004</strain>
    </source>
</reference>
<keyword evidence="3" id="KW-1003">Cell membrane</keyword>
<dbReference type="InParanoid" id="A0A2K1IA63"/>
<evidence type="ECO:0000313" key="11">
    <source>
        <dbReference type="EnsemblPlants" id="Pp3c27_680V3.1"/>
    </source>
</evidence>
<dbReference type="GO" id="GO:1903425">
    <property type="term" value="F:fluoride transmembrane transporter activity"/>
    <property type="evidence" value="ECO:0000318"/>
    <property type="project" value="GO_Central"/>
</dbReference>
<dbReference type="PANTHER" id="PTHR28259">
    <property type="entry name" value="FLUORIDE EXPORT PROTEIN 1-RELATED"/>
    <property type="match status" value="1"/>
</dbReference>
<evidence type="ECO:0000256" key="4">
    <source>
        <dbReference type="ARBA" id="ARBA00022692"/>
    </source>
</evidence>
<feature type="transmembrane region" description="Helical" evidence="9">
    <location>
        <begin position="203"/>
        <end position="222"/>
    </location>
</feature>